<feature type="region of interest" description="Disordered" evidence="1">
    <location>
        <begin position="293"/>
        <end position="324"/>
    </location>
</feature>
<accession>A0A5B0R4X3</accession>
<evidence type="ECO:0000313" key="2">
    <source>
        <dbReference type="EMBL" id="KAA1120512.1"/>
    </source>
</evidence>
<evidence type="ECO:0000313" key="3">
    <source>
        <dbReference type="Proteomes" id="UP000325313"/>
    </source>
</evidence>
<dbReference type="Proteomes" id="UP000325313">
    <property type="component" value="Unassembled WGS sequence"/>
</dbReference>
<dbReference type="EMBL" id="VDEP01000243">
    <property type="protein sequence ID" value="KAA1120512.1"/>
    <property type="molecule type" value="Genomic_DNA"/>
</dbReference>
<dbReference type="AlphaFoldDB" id="A0A5B0R4X3"/>
<reference evidence="2 3" key="1">
    <citation type="submission" date="2019-05" db="EMBL/GenBank/DDBJ databases">
        <title>Emergence of the Ug99 lineage of the wheat stem rust pathogen through somatic hybridization.</title>
        <authorList>
            <person name="Li F."/>
            <person name="Upadhyaya N.M."/>
            <person name="Sperschneider J."/>
            <person name="Matny O."/>
            <person name="Nguyen-Phuc H."/>
            <person name="Mago R."/>
            <person name="Raley C."/>
            <person name="Miller M.E."/>
            <person name="Silverstein K.A.T."/>
            <person name="Henningsen E."/>
            <person name="Hirsch C.D."/>
            <person name="Visser B."/>
            <person name="Pretorius Z.A."/>
            <person name="Steffenson B.J."/>
            <person name="Schwessinger B."/>
            <person name="Dodds P.N."/>
            <person name="Figueroa M."/>
        </authorList>
    </citation>
    <scope>NUCLEOTIDE SEQUENCE [LARGE SCALE GENOMIC DNA]</scope>
    <source>
        <strain evidence="2 3">Ug99</strain>
    </source>
</reference>
<comment type="caution">
    <text evidence="2">The sequence shown here is derived from an EMBL/GenBank/DDBJ whole genome shotgun (WGS) entry which is preliminary data.</text>
</comment>
<gene>
    <name evidence="2" type="ORF">PGTUg99_009740</name>
</gene>
<proteinExistence type="predicted"/>
<feature type="compositionally biased region" description="Polar residues" evidence="1">
    <location>
        <begin position="304"/>
        <end position="322"/>
    </location>
</feature>
<name>A0A5B0R4X3_PUCGR</name>
<evidence type="ECO:0000256" key="1">
    <source>
        <dbReference type="SAM" id="MobiDB-lite"/>
    </source>
</evidence>
<protein>
    <submittedName>
        <fullName evidence="2">Uncharacterized protein</fullName>
    </submittedName>
</protein>
<sequence>MSRFGIDLFARQNPPPRMGYHTDAENYHIHGIGPQPANLTPQMVHCSTTFLLYCPKQDKPGWNTVKPENVFPIVFEIGSLSLKDFQSLVATEANKLVDDAGGLINNAVETGSPRINWKVSLALKSAPEFKKALQYTVNEEKSYDHWIKTMKDLNADHTHAGLYVHMVNPTSIAKKAKVAVDMKAHVLTQHAAQKAGSSSATGNQHGPPKATDFKAVNVIMDQIYALHPPNIKYLDRIPVFIHPTEHSQYIPLTGKNVQIWAHAIMQSVDGVTLHSPPPELKFEKLSAYKKRKLSHSTVHDASPPTYQSSSRTQESESDNSSVVEPDENLMAEYVDFVKIKPTKKEEVLRILNEKDVTNPKFFQSNSITREDMSHWGLTPGIIAQLRDNTKKFEKRPAPQ</sequence>
<organism evidence="2 3">
    <name type="scientific">Puccinia graminis f. sp. tritici</name>
    <dbReference type="NCBI Taxonomy" id="56615"/>
    <lineage>
        <taxon>Eukaryota</taxon>
        <taxon>Fungi</taxon>
        <taxon>Dikarya</taxon>
        <taxon>Basidiomycota</taxon>
        <taxon>Pucciniomycotina</taxon>
        <taxon>Pucciniomycetes</taxon>
        <taxon>Pucciniales</taxon>
        <taxon>Pucciniaceae</taxon>
        <taxon>Puccinia</taxon>
    </lineage>
</organism>